<dbReference type="Gene3D" id="1.10.4080.10">
    <property type="entry name" value="ADP-ribosylation/Crystallin J1"/>
    <property type="match status" value="1"/>
</dbReference>
<dbReference type="PANTHER" id="PTHR16222">
    <property type="entry name" value="ADP-RIBOSYLGLYCOHYDROLASE"/>
    <property type="match status" value="1"/>
</dbReference>
<dbReference type="InterPro" id="IPR005502">
    <property type="entry name" value="Ribosyl_crysJ1"/>
</dbReference>
<dbReference type="Pfam" id="PF03747">
    <property type="entry name" value="ADP_ribosyl_GH"/>
    <property type="match status" value="1"/>
</dbReference>
<dbReference type="GO" id="GO:0016787">
    <property type="term" value="F:hydrolase activity"/>
    <property type="evidence" value="ECO:0007669"/>
    <property type="project" value="UniProtKB-KW"/>
</dbReference>
<keyword evidence="3" id="KW-1185">Reference proteome</keyword>
<feature type="binding site" evidence="1">
    <location>
        <position position="64"/>
    </location>
    <ligand>
        <name>Mg(2+)</name>
        <dbReference type="ChEBI" id="CHEBI:18420"/>
        <label>1</label>
    </ligand>
</feature>
<proteinExistence type="predicted"/>
<comment type="cofactor">
    <cofactor evidence="1">
        <name>Mg(2+)</name>
        <dbReference type="ChEBI" id="CHEBI:18420"/>
    </cofactor>
    <text evidence="1">Binds 2 magnesium ions per subunit.</text>
</comment>
<dbReference type="InterPro" id="IPR036705">
    <property type="entry name" value="Ribosyl_crysJ1_sf"/>
</dbReference>
<feature type="binding site" evidence="1">
    <location>
        <position position="274"/>
    </location>
    <ligand>
        <name>Mg(2+)</name>
        <dbReference type="ChEBI" id="CHEBI:18420"/>
        <label>1</label>
    </ligand>
</feature>
<evidence type="ECO:0000313" key="2">
    <source>
        <dbReference type="EMBL" id="AWM41030.1"/>
    </source>
</evidence>
<dbReference type="AlphaFoldDB" id="A0A2Z3HHV7"/>
<organism evidence="2 3">
    <name type="scientific">Gemmata obscuriglobus</name>
    <dbReference type="NCBI Taxonomy" id="114"/>
    <lineage>
        <taxon>Bacteria</taxon>
        <taxon>Pseudomonadati</taxon>
        <taxon>Planctomycetota</taxon>
        <taxon>Planctomycetia</taxon>
        <taxon>Gemmatales</taxon>
        <taxon>Gemmataceae</taxon>
        <taxon>Gemmata</taxon>
    </lineage>
</organism>
<keyword evidence="1" id="KW-0479">Metal-binding</keyword>
<dbReference type="InterPro" id="IPR050792">
    <property type="entry name" value="ADP-ribosylglycohydrolase"/>
</dbReference>
<evidence type="ECO:0000313" key="3">
    <source>
        <dbReference type="Proteomes" id="UP000245802"/>
    </source>
</evidence>
<reference evidence="2 3" key="1">
    <citation type="submission" date="2018-01" db="EMBL/GenBank/DDBJ databases">
        <title>G. obscuriglobus.</title>
        <authorList>
            <person name="Franke J."/>
            <person name="Blomberg W."/>
            <person name="Selmecki A."/>
        </authorList>
    </citation>
    <scope>NUCLEOTIDE SEQUENCE [LARGE SCALE GENOMIC DNA]</scope>
    <source>
        <strain evidence="2 3">DSM 5831</strain>
    </source>
</reference>
<dbReference type="GO" id="GO:0046872">
    <property type="term" value="F:metal ion binding"/>
    <property type="evidence" value="ECO:0007669"/>
    <property type="project" value="UniProtKB-KW"/>
</dbReference>
<gene>
    <name evidence="2" type="ORF">C1280_31285</name>
</gene>
<dbReference type="PANTHER" id="PTHR16222:SF28">
    <property type="entry name" value="ADP-RIBOSYLGLYCOHYDROLASE"/>
    <property type="match status" value="1"/>
</dbReference>
<accession>A0A2Z3HHV7</accession>
<keyword evidence="2" id="KW-0378">Hydrolase</keyword>
<dbReference type="KEGG" id="gog:C1280_31285"/>
<dbReference type="OrthoDB" id="9798107at2"/>
<protein>
    <submittedName>
        <fullName evidence="2">ADP-ribosylglycohydrolase family protein</fullName>
    </submittedName>
</protein>
<dbReference type="Proteomes" id="UP000245802">
    <property type="component" value="Chromosome"/>
</dbReference>
<keyword evidence="1" id="KW-0460">Magnesium</keyword>
<feature type="binding site" evidence="1">
    <location>
        <position position="63"/>
    </location>
    <ligand>
        <name>Mg(2+)</name>
        <dbReference type="ChEBI" id="CHEBI:18420"/>
        <label>1</label>
    </ligand>
</feature>
<name>A0A2Z3HHV7_9BACT</name>
<sequence length="320" mass="34666">MGTGVADRVRGVLFGQAVGDALGFGTEFLSRTDVKKHFPFGLQRYAQLTRFRPCPEWQPGDWTDDTDQMLCICDSLLAHGRFELLDIAARIRHWATADGFGVDQVVYTAARDRRFLTDPHAVAQRYWEANGRVAANGGVMRTSVLGVWGHADPRRVRQNAEEACRLTHADPRCVGSCVAVCLAVRELLLGATDMDALTAAVSEQVREYHPELVACLEATAAPSLDTFDLDEGLNPNEPDRAGDTLKALGAGFWALRHAHSFRSGISHVIHEGGDADANAAVAGALLGARFGAAAIPAEWCSGLVHGAQLETRVQQLLTHF</sequence>
<feature type="binding site" evidence="1">
    <location>
        <position position="276"/>
    </location>
    <ligand>
        <name>Mg(2+)</name>
        <dbReference type="ChEBI" id="CHEBI:18420"/>
        <label>1</label>
    </ligand>
</feature>
<dbReference type="SUPFAM" id="SSF101478">
    <property type="entry name" value="ADP-ribosylglycohydrolase"/>
    <property type="match status" value="1"/>
</dbReference>
<dbReference type="EMBL" id="CP025958">
    <property type="protein sequence ID" value="AWM41030.1"/>
    <property type="molecule type" value="Genomic_DNA"/>
</dbReference>
<evidence type="ECO:0000256" key="1">
    <source>
        <dbReference type="PIRSR" id="PIRSR605502-1"/>
    </source>
</evidence>
<dbReference type="RefSeq" id="WP_010045801.1">
    <property type="nucleotide sequence ID" value="NZ_CP025958.1"/>
</dbReference>
<feature type="binding site" evidence="1">
    <location>
        <position position="65"/>
    </location>
    <ligand>
        <name>Mg(2+)</name>
        <dbReference type="ChEBI" id="CHEBI:18420"/>
        <label>1</label>
    </ligand>
</feature>